<evidence type="ECO:0000256" key="7">
    <source>
        <dbReference type="PIRSR" id="PIRSR623612-1"/>
    </source>
</evidence>
<feature type="active site" evidence="7">
    <location>
        <position position="167"/>
    </location>
</feature>
<comment type="subcellular location">
    <subcellularLocation>
        <location evidence="8">Secreted</location>
    </subcellularLocation>
</comment>
<evidence type="ECO:0000259" key="10">
    <source>
        <dbReference type="Pfam" id="PF02868"/>
    </source>
</evidence>
<dbReference type="Gene3D" id="1.10.390.10">
    <property type="entry name" value="Neutral Protease Domain 2"/>
    <property type="match status" value="1"/>
</dbReference>
<dbReference type="Gene3D" id="3.10.170.10">
    <property type="match status" value="1"/>
</dbReference>
<dbReference type="InterPro" id="IPR027268">
    <property type="entry name" value="Peptidase_M4/M1_CTD_sf"/>
</dbReference>
<dbReference type="EMBL" id="VRSW01000002">
    <property type="protein sequence ID" value="TXK04858.1"/>
    <property type="molecule type" value="Genomic_DNA"/>
</dbReference>
<dbReference type="GO" id="GO:0005576">
    <property type="term" value="C:extracellular region"/>
    <property type="evidence" value="ECO:0007669"/>
    <property type="project" value="UniProtKB-SubCell"/>
</dbReference>
<evidence type="ECO:0000256" key="1">
    <source>
        <dbReference type="ARBA" id="ARBA00009388"/>
    </source>
</evidence>
<dbReference type="Proteomes" id="UP000321196">
    <property type="component" value="Unassembled WGS sequence"/>
</dbReference>
<evidence type="ECO:0000256" key="5">
    <source>
        <dbReference type="ARBA" id="ARBA00022833"/>
    </source>
</evidence>
<comment type="cofactor">
    <cofactor evidence="8">
        <name>Zn(2+)</name>
        <dbReference type="ChEBI" id="CHEBI:29105"/>
    </cofactor>
</comment>
<keyword evidence="5 8" id="KW-0862">Zinc</keyword>
<dbReference type="PANTHER" id="PTHR43579:SF1">
    <property type="entry name" value="NEUTRAL METALLOPROTEINASE"/>
    <property type="match status" value="1"/>
</dbReference>
<organism evidence="11 12">
    <name type="scientific">Microbacterium mitrae</name>
    <dbReference type="NCBI Taxonomy" id="664640"/>
    <lineage>
        <taxon>Bacteria</taxon>
        <taxon>Bacillati</taxon>
        <taxon>Actinomycetota</taxon>
        <taxon>Actinomycetes</taxon>
        <taxon>Micrococcales</taxon>
        <taxon>Microbacteriaceae</taxon>
        <taxon>Microbacterium</taxon>
    </lineage>
</organism>
<sequence>MRGIIPPYLLSKLADDGAEQYPVAAAAARKTLAVGRPPFRHRGQIDLSVDDTGSLVIELTDAPNRTIFDAQNARSLPGLIVREEGEEPTADETVNAAYDGLGATYDLLLAAFERNSLDGAGAALHATVHYGEDYDNAFWDGERMVFGDGDGEVFSGFANSVSVIGHELAHGVIQHTANLVYRNQSGALNESISDVFGALTEQYLAEQTADAASWLIGSEIFTDAVQGVALRNMLEPGTAYHDDVLGTDPQPGHMRDFVTMTEDNGGVHVNSGIPNRAFALLALDLGGFAWERAGVIWYHALTGTLSATATFTEFADATVSAAQAEYGNASEEVRAVERAWRAVGVYDEPERRDPAAE</sequence>
<comment type="similarity">
    <text evidence="1 8">Belongs to the peptidase M4 family.</text>
</comment>
<proteinExistence type="inferred from homology"/>
<dbReference type="InterPro" id="IPR052759">
    <property type="entry name" value="Metalloprotease_M4"/>
</dbReference>
<keyword evidence="12" id="KW-1185">Reference proteome</keyword>
<protein>
    <recommendedName>
        <fullName evidence="8">Neutral metalloproteinase</fullName>
        <ecNumber evidence="8">3.4.24.-</ecNumber>
    </recommendedName>
</protein>
<dbReference type="Pfam" id="PF01447">
    <property type="entry name" value="Peptidase_M4"/>
    <property type="match status" value="1"/>
</dbReference>
<dbReference type="PRINTS" id="PR00730">
    <property type="entry name" value="THERMOLYSIN"/>
</dbReference>
<gene>
    <name evidence="11" type="ORF">FVP60_07310</name>
</gene>
<evidence type="ECO:0000256" key="4">
    <source>
        <dbReference type="ARBA" id="ARBA00022801"/>
    </source>
</evidence>
<evidence type="ECO:0000256" key="2">
    <source>
        <dbReference type="ARBA" id="ARBA00022670"/>
    </source>
</evidence>
<feature type="active site" description="Proton donor" evidence="7">
    <location>
        <position position="268"/>
    </location>
</feature>
<dbReference type="CDD" id="cd09597">
    <property type="entry name" value="M4_TLP"/>
    <property type="match status" value="1"/>
</dbReference>
<keyword evidence="3" id="KW-0479">Metal-binding</keyword>
<evidence type="ECO:0000256" key="6">
    <source>
        <dbReference type="ARBA" id="ARBA00023049"/>
    </source>
</evidence>
<feature type="domain" description="Peptidase M4" evidence="9">
    <location>
        <begin position="57"/>
        <end position="174"/>
    </location>
</feature>
<keyword evidence="2 8" id="KW-0645">Protease</keyword>
<keyword evidence="8" id="KW-0964">Secreted</keyword>
<evidence type="ECO:0000256" key="8">
    <source>
        <dbReference type="RuleBase" id="RU366073"/>
    </source>
</evidence>
<accession>A0A5C8HMU7</accession>
<dbReference type="GO" id="GO:0046872">
    <property type="term" value="F:metal ion binding"/>
    <property type="evidence" value="ECO:0007669"/>
    <property type="project" value="UniProtKB-UniRule"/>
</dbReference>
<dbReference type="SUPFAM" id="SSF55486">
    <property type="entry name" value="Metalloproteases ('zincins'), catalytic domain"/>
    <property type="match status" value="1"/>
</dbReference>
<dbReference type="OrthoDB" id="291295at2"/>
<comment type="caution">
    <text evidence="11">The sequence shown here is derived from an EMBL/GenBank/DDBJ whole genome shotgun (WGS) entry which is preliminary data.</text>
</comment>
<dbReference type="InterPro" id="IPR023612">
    <property type="entry name" value="Peptidase_M4"/>
</dbReference>
<dbReference type="AlphaFoldDB" id="A0A5C8HMU7"/>
<dbReference type="InterPro" id="IPR013856">
    <property type="entry name" value="Peptidase_M4_domain"/>
</dbReference>
<reference evidence="11 12" key="1">
    <citation type="submission" date="2019-08" db="EMBL/GenBank/DDBJ databases">
        <authorList>
            <person name="Dong K."/>
        </authorList>
    </citation>
    <scope>NUCLEOTIDE SEQUENCE [LARGE SCALE GENOMIC DNA]</scope>
    <source>
        <strain evidence="11 12">M4-8</strain>
    </source>
</reference>
<evidence type="ECO:0000313" key="12">
    <source>
        <dbReference type="Proteomes" id="UP000321196"/>
    </source>
</evidence>
<dbReference type="PANTHER" id="PTHR43579">
    <property type="match status" value="1"/>
</dbReference>
<dbReference type="GO" id="GO:0006508">
    <property type="term" value="P:proteolysis"/>
    <property type="evidence" value="ECO:0007669"/>
    <property type="project" value="UniProtKB-KW"/>
</dbReference>
<evidence type="ECO:0000256" key="3">
    <source>
        <dbReference type="ARBA" id="ARBA00022723"/>
    </source>
</evidence>
<keyword evidence="6 8" id="KW-0482">Metalloprotease</keyword>
<dbReference type="InterPro" id="IPR001570">
    <property type="entry name" value="Peptidase_M4_C_domain"/>
</dbReference>
<dbReference type="EC" id="3.4.24.-" evidence="8"/>
<name>A0A5C8HMU7_9MICO</name>
<evidence type="ECO:0000259" key="9">
    <source>
        <dbReference type="Pfam" id="PF01447"/>
    </source>
</evidence>
<feature type="domain" description="Peptidase M4 C-terminal" evidence="10">
    <location>
        <begin position="177"/>
        <end position="345"/>
    </location>
</feature>
<comment type="function">
    <text evidence="8">Extracellular zinc metalloprotease.</text>
</comment>
<evidence type="ECO:0000313" key="11">
    <source>
        <dbReference type="EMBL" id="TXK04858.1"/>
    </source>
</evidence>
<dbReference type="Pfam" id="PF02868">
    <property type="entry name" value="Peptidase_M4_C"/>
    <property type="match status" value="1"/>
</dbReference>
<keyword evidence="4 8" id="KW-0378">Hydrolase</keyword>
<dbReference type="GO" id="GO:0004222">
    <property type="term" value="F:metalloendopeptidase activity"/>
    <property type="evidence" value="ECO:0007669"/>
    <property type="project" value="UniProtKB-UniRule"/>
</dbReference>